<proteinExistence type="predicted"/>
<dbReference type="KEGG" id="plut:EI981_10995"/>
<feature type="domain" description="DinB-like" evidence="1">
    <location>
        <begin position="70"/>
        <end position="172"/>
    </location>
</feature>
<dbReference type="EMBL" id="CP034346">
    <property type="protein sequence ID" value="AZS14935.1"/>
    <property type="molecule type" value="Genomic_DNA"/>
</dbReference>
<dbReference type="AlphaFoldDB" id="A0A3S9UX71"/>
<evidence type="ECO:0000313" key="2">
    <source>
        <dbReference type="EMBL" id="AZS14935.1"/>
    </source>
</evidence>
<dbReference type="Gene3D" id="1.20.120.450">
    <property type="entry name" value="dinb family like domain"/>
    <property type="match status" value="1"/>
</dbReference>
<dbReference type="Pfam" id="PF12867">
    <property type="entry name" value="DinB_2"/>
    <property type="match status" value="1"/>
</dbReference>
<sequence length="233" mass="27132">MDLKQRKCWNENHKQLTNLIFTMDKHAQAVELFLNQHALLHSSQMSHSSVTTLEDYLLDQMAEHAFRTYPVKVPGTKNSIAWHLWHITRIEDMTMNVLLNDEEQIFEMGNWKERLQVNYFHTGNGMMEEEVADLSSNINLSALLAYRLEVGRRTREIVASMLPGQFNQKVDPIRIKKLNDNGAVKQGESWLLEYWGNKRLGGLILMPATRHLFLHLNKAVRIKEKLQKLNELG</sequence>
<evidence type="ECO:0000313" key="3">
    <source>
        <dbReference type="Proteomes" id="UP000270678"/>
    </source>
</evidence>
<name>A0A3S9UX71_9BACL</name>
<evidence type="ECO:0000259" key="1">
    <source>
        <dbReference type="Pfam" id="PF12867"/>
    </source>
</evidence>
<dbReference type="Proteomes" id="UP000270678">
    <property type="component" value="Chromosome"/>
</dbReference>
<dbReference type="InterPro" id="IPR024775">
    <property type="entry name" value="DinB-like"/>
</dbReference>
<gene>
    <name evidence="2" type="ORF">EI981_10995</name>
</gene>
<protein>
    <submittedName>
        <fullName evidence="2">DinB family protein</fullName>
    </submittedName>
</protein>
<organism evidence="2 3">
    <name type="scientific">Paenibacillus lutimineralis</name>
    <dbReference type="NCBI Taxonomy" id="2707005"/>
    <lineage>
        <taxon>Bacteria</taxon>
        <taxon>Bacillati</taxon>
        <taxon>Bacillota</taxon>
        <taxon>Bacilli</taxon>
        <taxon>Bacillales</taxon>
        <taxon>Paenibacillaceae</taxon>
        <taxon>Paenibacillus</taxon>
    </lineage>
</organism>
<dbReference type="OrthoDB" id="9778466at2"/>
<reference evidence="3" key="1">
    <citation type="submission" date="2018-12" db="EMBL/GenBank/DDBJ databases">
        <title>Complete genome sequence of Paenibacillus sp. MBLB1234.</title>
        <authorList>
            <person name="Nam Y.-D."/>
            <person name="Kang J."/>
            <person name="Chung W.-H."/>
            <person name="Park Y.S."/>
        </authorList>
    </citation>
    <scope>NUCLEOTIDE SEQUENCE [LARGE SCALE GENOMIC DNA]</scope>
    <source>
        <strain evidence="3">MBLB1234</strain>
    </source>
</reference>
<dbReference type="InterPro" id="IPR034660">
    <property type="entry name" value="DinB/YfiT-like"/>
</dbReference>
<accession>A0A3S9UX71</accession>
<dbReference type="SUPFAM" id="SSF109854">
    <property type="entry name" value="DinB/YfiT-like putative metalloenzymes"/>
    <property type="match status" value="1"/>
</dbReference>
<keyword evidence="3" id="KW-1185">Reference proteome</keyword>
<dbReference type="RefSeq" id="WP_126998060.1">
    <property type="nucleotide sequence ID" value="NZ_CP034346.1"/>
</dbReference>